<feature type="compositionally biased region" description="Low complexity" evidence="2">
    <location>
        <begin position="395"/>
        <end position="413"/>
    </location>
</feature>
<dbReference type="PANTHER" id="PTHR37540">
    <property type="entry name" value="TRANSCRIPTION FACTOR (ACR-2), PUTATIVE-RELATED-RELATED"/>
    <property type="match status" value="1"/>
</dbReference>
<evidence type="ECO:0000313" key="4">
    <source>
        <dbReference type="Proteomes" id="UP001283341"/>
    </source>
</evidence>
<feature type="compositionally biased region" description="Basic and acidic residues" evidence="2">
    <location>
        <begin position="564"/>
        <end position="574"/>
    </location>
</feature>
<keyword evidence="4" id="KW-1185">Reference proteome</keyword>
<evidence type="ECO:0000256" key="2">
    <source>
        <dbReference type="SAM" id="MobiDB-lite"/>
    </source>
</evidence>
<feature type="compositionally biased region" description="Low complexity" evidence="2">
    <location>
        <begin position="371"/>
        <end position="388"/>
    </location>
</feature>
<feature type="region of interest" description="Disordered" evidence="2">
    <location>
        <begin position="552"/>
        <end position="574"/>
    </location>
</feature>
<reference evidence="3" key="2">
    <citation type="submission" date="2023-06" db="EMBL/GenBank/DDBJ databases">
        <authorList>
            <consortium name="Lawrence Berkeley National Laboratory"/>
            <person name="Haridas S."/>
            <person name="Hensen N."/>
            <person name="Bonometti L."/>
            <person name="Westerberg I."/>
            <person name="Brannstrom I.O."/>
            <person name="Guillou S."/>
            <person name="Cros-Aarteil S."/>
            <person name="Calhoun S."/>
            <person name="Kuo A."/>
            <person name="Mondo S."/>
            <person name="Pangilinan J."/>
            <person name="Riley R."/>
            <person name="Labutti K."/>
            <person name="Andreopoulos B."/>
            <person name="Lipzen A."/>
            <person name="Chen C."/>
            <person name="Yanf M."/>
            <person name="Daum C."/>
            <person name="Ng V."/>
            <person name="Clum A."/>
            <person name="Steindorff A."/>
            <person name="Ohm R."/>
            <person name="Martin F."/>
            <person name="Silar P."/>
            <person name="Natvig D."/>
            <person name="Lalanne C."/>
            <person name="Gautier V."/>
            <person name="Ament-Velasquez S.L."/>
            <person name="Kruys A."/>
            <person name="Hutchinson M.I."/>
            <person name="Powell A.J."/>
            <person name="Barry K."/>
            <person name="Miller A.N."/>
            <person name="Grigoriev I.V."/>
            <person name="Debuchy R."/>
            <person name="Gladieux P."/>
            <person name="Thoren M.H."/>
            <person name="Johannesson H."/>
        </authorList>
    </citation>
    <scope>NUCLEOTIDE SEQUENCE</scope>
    <source>
        <strain evidence="3">CBS 118394</strain>
    </source>
</reference>
<feature type="region of interest" description="Disordered" evidence="2">
    <location>
        <begin position="334"/>
        <end position="424"/>
    </location>
</feature>
<reference evidence="3" key="1">
    <citation type="journal article" date="2023" name="Mol. Phylogenet. Evol.">
        <title>Genome-scale phylogeny and comparative genomics of the fungal order Sordariales.</title>
        <authorList>
            <person name="Hensen N."/>
            <person name="Bonometti L."/>
            <person name="Westerberg I."/>
            <person name="Brannstrom I.O."/>
            <person name="Guillou S."/>
            <person name="Cros-Aarteil S."/>
            <person name="Calhoun S."/>
            <person name="Haridas S."/>
            <person name="Kuo A."/>
            <person name="Mondo S."/>
            <person name="Pangilinan J."/>
            <person name="Riley R."/>
            <person name="LaButti K."/>
            <person name="Andreopoulos B."/>
            <person name="Lipzen A."/>
            <person name="Chen C."/>
            <person name="Yan M."/>
            <person name="Daum C."/>
            <person name="Ng V."/>
            <person name="Clum A."/>
            <person name="Steindorff A."/>
            <person name="Ohm R.A."/>
            <person name="Martin F."/>
            <person name="Silar P."/>
            <person name="Natvig D.O."/>
            <person name="Lalanne C."/>
            <person name="Gautier V."/>
            <person name="Ament-Velasquez S.L."/>
            <person name="Kruys A."/>
            <person name="Hutchinson M.I."/>
            <person name="Powell A.J."/>
            <person name="Barry K."/>
            <person name="Miller A.N."/>
            <person name="Grigoriev I.V."/>
            <person name="Debuchy R."/>
            <person name="Gladieux P."/>
            <person name="Hiltunen Thoren M."/>
            <person name="Johannesson H."/>
        </authorList>
    </citation>
    <scope>NUCLEOTIDE SEQUENCE</scope>
    <source>
        <strain evidence="3">CBS 118394</strain>
    </source>
</reference>
<dbReference type="PANTHER" id="PTHR37540:SF9">
    <property type="entry name" value="ZN(2)-C6 FUNGAL-TYPE DOMAIN-CONTAINING PROTEIN"/>
    <property type="match status" value="1"/>
</dbReference>
<dbReference type="AlphaFoldDB" id="A0AAE0I5J5"/>
<accession>A0AAE0I5J5</accession>
<comment type="caution">
    <text evidence="3">The sequence shown here is derived from an EMBL/GenBank/DDBJ whole genome shotgun (WGS) entry which is preliminary data.</text>
</comment>
<evidence type="ECO:0000256" key="1">
    <source>
        <dbReference type="ARBA" id="ARBA00023242"/>
    </source>
</evidence>
<keyword evidence="1" id="KW-0539">Nucleus</keyword>
<sequence length="574" mass="61764">MCVTSEKTPKKPPKPSKRSAQTTTTSASLAISKLLNGKGGGNVWQFTSPVDGMTALPIPATKQNALLVHTFAKLLHHFKGSFDGDPDPDNPFVKDYVPWCIQSPLLAHTSLYISARSLMERQYIDQTSSMRMKGHAIHTLNTHLQSENWASDEALAGVVQFVSIEWFFGEPEVVIAHLRGLREMVRLRGGFTQVGVGALVTKVALVDDAVVAMSLETDPTLRPAESSFQFDYREPPLEHFRLRFSSPFLPGSFVFASRARAMGIHPRTASILDDMQFLISAVLSLTESPSAQGLKKVELSAVWIHERISKLPKDIGEEAVEVVRVDEEVVTAAAETSSGLHAPPPDDDEAAEGKSTLKPHSLLPQYPDFVSSPSSTAGSTAAGGDTPASSPPNYPDNDSPPTNNPTSSSSQSPHSPPPTEQTIPDPLYTAVRLAAPLYARAIGTRQPFSAVCTPADALSVLAATWRIPLARWRGVIGVLLFTLISIVSTTSSSAAPENGMDAVLAAQLRPHSGFVKSILQIGFMQISLENWEVCRESMGRVMKLLEWLRGGSGAGGKGRTGEGTSKEKGKGKVD</sequence>
<feature type="region of interest" description="Disordered" evidence="2">
    <location>
        <begin position="1"/>
        <end position="25"/>
    </location>
</feature>
<gene>
    <name evidence="3" type="ORF">B0H66DRAFT_582339</name>
</gene>
<dbReference type="Proteomes" id="UP001283341">
    <property type="component" value="Unassembled WGS sequence"/>
</dbReference>
<dbReference type="InterPro" id="IPR021858">
    <property type="entry name" value="Fun_TF"/>
</dbReference>
<organism evidence="3 4">
    <name type="scientific">Apodospora peruviana</name>
    <dbReference type="NCBI Taxonomy" id="516989"/>
    <lineage>
        <taxon>Eukaryota</taxon>
        <taxon>Fungi</taxon>
        <taxon>Dikarya</taxon>
        <taxon>Ascomycota</taxon>
        <taxon>Pezizomycotina</taxon>
        <taxon>Sordariomycetes</taxon>
        <taxon>Sordariomycetidae</taxon>
        <taxon>Sordariales</taxon>
        <taxon>Lasiosphaeriaceae</taxon>
        <taxon>Apodospora</taxon>
    </lineage>
</organism>
<protein>
    <submittedName>
        <fullName evidence="3">Uncharacterized protein</fullName>
    </submittedName>
</protein>
<dbReference type="EMBL" id="JAUEDM010000004">
    <property type="protein sequence ID" value="KAK3318835.1"/>
    <property type="molecule type" value="Genomic_DNA"/>
</dbReference>
<name>A0AAE0I5J5_9PEZI</name>
<evidence type="ECO:0000313" key="3">
    <source>
        <dbReference type="EMBL" id="KAK3318835.1"/>
    </source>
</evidence>
<proteinExistence type="predicted"/>
<dbReference type="Pfam" id="PF11951">
    <property type="entry name" value="Fungal_trans_2"/>
    <property type="match status" value="1"/>
</dbReference>